<accession>A0A8H6H930</accession>
<keyword evidence="1" id="KW-0812">Transmembrane</keyword>
<keyword evidence="1" id="KW-1133">Transmembrane helix</keyword>
<comment type="caution">
    <text evidence="2">The sequence shown here is derived from an EMBL/GenBank/DDBJ whole genome shotgun (WGS) entry which is preliminary data.</text>
</comment>
<reference evidence="2 3" key="1">
    <citation type="submission" date="2020-07" db="EMBL/GenBank/DDBJ databases">
        <title>Comparative genomics of pyrophilous fungi reveals a link between fire events and developmental genes.</title>
        <authorList>
            <consortium name="DOE Joint Genome Institute"/>
            <person name="Steindorff A.S."/>
            <person name="Carver A."/>
            <person name="Calhoun S."/>
            <person name="Stillman K."/>
            <person name="Liu H."/>
            <person name="Lipzen A."/>
            <person name="Pangilinan J."/>
            <person name="Labutti K."/>
            <person name="Bruns T.D."/>
            <person name="Grigoriev I.V."/>
        </authorList>
    </citation>
    <scope>NUCLEOTIDE SEQUENCE [LARGE SCALE GENOMIC DNA]</scope>
    <source>
        <strain evidence="2 3">CBS 144469</strain>
    </source>
</reference>
<dbReference type="Proteomes" id="UP000521943">
    <property type="component" value="Unassembled WGS sequence"/>
</dbReference>
<proteinExistence type="predicted"/>
<name>A0A8H6H930_9AGAR</name>
<protein>
    <submittedName>
        <fullName evidence="2">Uncharacterized protein</fullName>
    </submittedName>
</protein>
<dbReference type="EMBL" id="JACGCI010000178">
    <property type="protein sequence ID" value="KAF6742648.1"/>
    <property type="molecule type" value="Genomic_DNA"/>
</dbReference>
<keyword evidence="1" id="KW-0472">Membrane</keyword>
<dbReference type="OrthoDB" id="3265734at2759"/>
<gene>
    <name evidence="2" type="ORF">DFP72DRAFT_860301</name>
</gene>
<dbReference type="AlphaFoldDB" id="A0A8H6H930"/>
<evidence type="ECO:0000313" key="2">
    <source>
        <dbReference type="EMBL" id="KAF6742648.1"/>
    </source>
</evidence>
<evidence type="ECO:0000256" key="1">
    <source>
        <dbReference type="SAM" id="Phobius"/>
    </source>
</evidence>
<feature type="transmembrane region" description="Helical" evidence="1">
    <location>
        <begin position="88"/>
        <end position="112"/>
    </location>
</feature>
<organism evidence="2 3">
    <name type="scientific">Ephemerocybe angulata</name>
    <dbReference type="NCBI Taxonomy" id="980116"/>
    <lineage>
        <taxon>Eukaryota</taxon>
        <taxon>Fungi</taxon>
        <taxon>Dikarya</taxon>
        <taxon>Basidiomycota</taxon>
        <taxon>Agaricomycotina</taxon>
        <taxon>Agaricomycetes</taxon>
        <taxon>Agaricomycetidae</taxon>
        <taxon>Agaricales</taxon>
        <taxon>Agaricineae</taxon>
        <taxon>Psathyrellaceae</taxon>
        <taxon>Ephemerocybe</taxon>
    </lineage>
</organism>
<keyword evidence="3" id="KW-1185">Reference proteome</keyword>
<evidence type="ECO:0000313" key="3">
    <source>
        <dbReference type="Proteomes" id="UP000521943"/>
    </source>
</evidence>
<sequence length="163" mass="18235">MYRQAMRTGASGTRILTDTIDNALKSELTGAQLQENQTRQIYVESEELSTGRHTLLVTNNLQDGWLGIDYFLVAPSQSHLSRAKLPRVAIAGIVAGCAWLLLLFTLAILYWIRRRRRVRVVATCPESPTDASSNHEKGSEDVLKVSWPVVTPFNPATQARTWI</sequence>